<proteinExistence type="predicted"/>
<dbReference type="AlphaFoldDB" id="A0A166BIM7"/>
<evidence type="ECO:0008006" key="3">
    <source>
        <dbReference type="Google" id="ProtNLM"/>
    </source>
</evidence>
<name>A0A166BIM7_EXIGL</name>
<keyword evidence="2" id="KW-1185">Reference proteome</keyword>
<dbReference type="EMBL" id="KV425894">
    <property type="protein sequence ID" value="KZW01420.1"/>
    <property type="molecule type" value="Genomic_DNA"/>
</dbReference>
<organism evidence="1 2">
    <name type="scientific">Exidia glandulosa HHB12029</name>
    <dbReference type="NCBI Taxonomy" id="1314781"/>
    <lineage>
        <taxon>Eukaryota</taxon>
        <taxon>Fungi</taxon>
        <taxon>Dikarya</taxon>
        <taxon>Basidiomycota</taxon>
        <taxon>Agaricomycotina</taxon>
        <taxon>Agaricomycetes</taxon>
        <taxon>Auriculariales</taxon>
        <taxon>Exidiaceae</taxon>
        <taxon>Exidia</taxon>
    </lineage>
</organism>
<dbReference type="Gene3D" id="3.80.10.10">
    <property type="entry name" value="Ribonuclease Inhibitor"/>
    <property type="match status" value="1"/>
</dbReference>
<sequence>MRPKFRSPHIEPCPSLLAHAVVHRLEPHTDDEQQARRAVDEAARLLDDSLSAVRTAKTAIAAFEQSRLLLTPLPLLPLEVLAEIIDLVNTSNDFQYTRNANGRTLPPAFVAASVCRRWRAAALSRCSIWSYIFVDFCDLDRIDQYLDLMLERSGVQPLNVSFRNIPPDMDEADPIDEQLLITAFSRCAQLQLRFCRGDDQPGPEHAEMTFEHSILPFLQVSMPMLEFVDFYCDECRLVNIAGGTQILTLAPKLKHLRVLGEGLYPIIVPSTLPEIITLTSAGTLTLKDVRVAAAAWPKLQTLAVTVIDSATQPGDGPIEMPNLHRLDYVSPSDVEIAPFLEASRIPKLEHLSVIWSLAGLTSLAQAMSTHIEWRRIITLQLSFIPVLGSDSQGDAQCLAVLGHCTKLTSLLLLQFDAHTLRLVFQALSSTPASVAKLDNMVMEECAFNPEATQAVLNFLVIHRERTTASGPRHRLRSLRISYHLKDESKGPSNTQRFPSWLQPQLERLVPNVDVGDIPRKY</sequence>
<dbReference type="Proteomes" id="UP000077266">
    <property type="component" value="Unassembled WGS sequence"/>
</dbReference>
<reference evidence="1 2" key="1">
    <citation type="journal article" date="2016" name="Mol. Biol. Evol.">
        <title>Comparative Genomics of Early-Diverging Mushroom-Forming Fungi Provides Insights into the Origins of Lignocellulose Decay Capabilities.</title>
        <authorList>
            <person name="Nagy L.G."/>
            <person name="Riley R."/>
            <person name="Tritt A."/>
            <person name="Adam C."/>
            <person name="Daum C."/>
            <person name="Floudas D."/>
            <person name="Sun H."/>
            <person name="Yadav J.S."/>
            <person name="Pangilinan J."/>
            <person name="Larsson K.H."/>
            <person name="Matsuura K."/>
            <person name="Barry K."/>
            <person name="Labutti K."/>
            <person name="Kuo R."/>
            <person name="Ohm R.A."/>
            <person name="Bhattacharya S.S."/>
            <person name="Shirouzu T."/>
            <person name="Yoshinaga Y."/>
            <person name="Martin F.M."/>
            <person name="Grigoriev I.V."/>
            <person name="Hibbett D.S."/>
        </authorList>
    </citation>
    <scope>NUCLEOTIDE SEQUENCE [LARGE SCALE GENOMIC DNA]</scope>
    <source>
        <strain evidence="1 2">HHB12029</strain>
    </source>
</reference>
<dbReference type="InterPro" id="IPR032675">
    <property type="entry name" value="LRR_dom_sf"/>
</dbReference>
<protein>
    <recommendedName>
        <fullName evidence="3">F-box domain-containing protein</fullName>
    </recommendedName>
</protein>
<evidence type="ECO:0000313" key="2">
    <source>
        <dbReference type="Proteomes" id="UP000077266"/>
    </source>
</evidence>
<evidence type="ECO:0000313" key="1">
    <source>
        <dbReference type="EMBL" id="KZW01420.1"/>
    </source>
</evidence>
<gene>
    <name evidence="1" type="ORF">EXIGLDRAFT_830130</name>
</gene>
<dbReference type="InParanoid" id="A0A166BIM7"/>
<accession>A0A166BIM7</accession>